<keyword evidence="3" id="KW-0812">Transmembrane</keyword>
<dbReference type="KEGG" id="psco:LY89DRAFT_738434"/>
<dbReference type="EMBL" id="KQ947424">
    <property type="protein sequence ID" value="KUJ12665.1"/>
    <property type="molecule type" value="Genomic_DNA"/>
</dbReference>
<evidence type="ECO:0000313" key="5">
    <source>
        <dbReference type="Proteomes" id="UP000070700"/>
    </source>
</evidence>
<feature type="coiled-coil region" evidence="1">
    <location>
        <begin position="415"/>
        <end position="449"/>
    </location>
</feature>
<accession>A0A194WXJ9</accession>
<protein>
    <submittedName>
        <fullName evidence="4">Uncharacterized protein</fullName>
    </submittedName>
</protein>
<name>A0A194WXJ9_MOLSC</name>
<keyword evidence="5" id="KW-1185">Reference proteome</keyword>
<feature type="transmembrane region" description="Helical" evidence="3">
    <location>
        <begin position="30"/>
        <end position="48"/>
    </location>
</feature>
<gene>
    <name evidence="4" type="ORF">LY89DRAFT_738434</name>
</gene>
<evidence type="ECO:0000313" key="4">
    <source>
        <dbReference type="EMBL" id="KUJ12665.1"/>
    </source>
</evidence>
<keyword evidence="1" id="KW-0175">Coiled coil</keyword>
<sequence>MDDVRPPLPLARHGPAWIRNEVRRWWIESSTHAIVLCSLFILFIGYFLSTFSLKLFSGICHYIIEYLRAALWDQVVQESCGAIKRELTPFWSLTFSEYMRLNRCLGNEAGFDRQGKLLQAPRDFVLYLLRPFGASLIPVLIIVICIYFVGPWGFRQIQDTLIYLITTPWTIALMTVSAPIILYIMGFFTTFAVVVFVIVAGSILLFAIELWPANDAAQGLRTAVENPAFSFVTSLYSYIAAQSISTWQALHDTPWMQHRECVHAPLCQCQERLDRTLAQAVHEQQNLASRNQQLRELLTESEFRVEGLQTTVRDLQVDRDNYKYMAELPPRSNTTRASGGFHPWGWGVAPTNPDLTAALDDARSRIGILLGEADNAKALRLRELAAHEASVNKLQAQINYSQGAGHDMSHVQGELENAKARVRTLDRGLKELTLTASALRMELAKERENHSEKCQNPAICQRQILELKVDCEKYRLYQLENDLLARASAQKLRGLTAKDVVHITIRSYLHEMTVKFLEFQAQGTPGLNTTNLQVELIRKDYAEQTAIKERLERELERLGGDVVAVRMGRDTTRPQDWRTETLTYEQNHYRVFPIYEELTQTVINLHDLLVAFFPNKVPAWQPEPARNDATQWPVGRPPESMQLLLQYSTTNASINPTALHEEALTEKLVVLECQRWYNRGVQLLATFVRCCQETSSQQLVTKEQAEYLEGISTGADRVLKRVLHAVLMAMVMLKRDKTERQPNAREKKRFEIYTAMQHSITALTNSIIENQKIVPRWSILLPAKSQPITRADDLATALVIQEMITLESRIIQLKRFMIDFQLPGTIHGPMQSQIQGDNGRYSKEYNTRVAAITFAELTMAHWMVWKAQKPEQVYGDNGIPLLNEKKEPVFRPRPSTDVQLLPLKWEDFMVAIKMKNAEVKEQDKDKWPEDQSPMLVIDPQLGPRIKFVPNSELKDQKSNNGKSVKDKADKGDKKGNENQNDTGSDADKQKARQEFETNRTRILQLSNHIQDWGIKGSIALPQIKQLAKNAALQTIKAQILTQNSELAMLSTIITSNNRQVPKWPKNGGPMKPK</sequence>
<dbReference type="GeneID" id="28830097"/>
<feature type="compositionally biased region" description="Basic and acidic residues" evidence="2">
    <location>
        <begin position="920"/>
        <end position="929"/>
    </location>
</feature>
<feature type="coiled-coil region" evidence="1">
    <location>
        <begin position="534"/>
        <end position="561"/>
    </location>
</feature>
<feature type="compositionally biased region" description="Basic and acidic residues" evidence="2">
    <location>
        <begin position="952"/>
        <end position="976"/>
    </location>
</feature>
<evidence type="ECO:0000256" key="2">
    <source>
        <dbReference type="SAM" id="MobiDB-lite"/>
    </source>
</evidence>
<feature type="region of interest" description="Disordered" evidence="2">
    <location>
        <begin position="920"/>
        <end position="994"/>
    </location>
</feature>
<dbReference type="RefSeq" id="XP_018067020.1">
    <property type="nucleotide sequence ID" value="XM_018220371.1"/>
</dbReference>
<reference evidence="4 5" key="1">
    <citation type="submission" date="2015-10" db="EMBL/GenBank/DDBJ databases">
        <title>Full genome of DAOMC 229536 Phialocephala scopiformis, a fungal endophyte of spruce producing the potent anti-insectan compound rugulosin.</title>
        <authorList>
            <consortium name="DOE Joint Genome Institute"/>
            <person name="Walker A.K."/>
            <person name="Frasz S.L."/>
            <person name="Seifert K.A."/>
            <person name="Miller J.D."/>
            <person name="Mondo S.J."/>
            <person name="Labutti K."/>
            <person name="Lipzen A."/>
            <person name="Dockter R."/>
            <person name="Kennedy M."/>
            <person name="Grigoriev I.V."/>
            <person name="Spatafora J.W."/>
        </authorList>
    </citation>
    <scope>NUCLEOTIDE SEQUENCE [LARGE SCALE GENOMIC DNA]</scope>
    <source>
        <strain evidence="4 5">CBS 120377</strain>
    </source>
</reference>
<keyword evidence="3" id="KW-1133">Transmembrane helix</keyword>
<keyword evidence="3" id="KW-0472">Membrane</keyword>
<feature type="compositionally biased region" description="Basic and acidic residues" evidence="2">
    <location>
        <begin position="985"/>
        <end position="994"/>
    </location>
</feature>
<dbReference type="OrthoDB" id="3513393at2759"/>
<evidence type="ECO:0000256" key="3">
    <source>
        <dbReference type="SAM" id="Phobius"/>
    </source>
</evidence>
<proteinExistence type="predicted"/>
<organism evidence="4 5">
    <name type="scientific">Mollisia scopiformis</name>
    <name type="common">Conifer needle endophyte fungus</name>
    <name type="synonym">Phialocephala scopiformis</name>
    <dbReference type="NCBI Taxonomy" id="149040"/>
    <lineage>
        <taxon>Eukaryota</taxon>
        <taxon>Fungi</taxon>
        <taxon>Dikarya</taxon>
        <taxon>Ascomycota</taxon>
        <taxon>Pezizomycotina</taxon>
        <taxon>Leotiomycetes</taxon>
        <taxon>Helotiales</taxon>
        <taxon>Mollisiaceae</taxon>
        <taxon>Mollisia</taxon>
    </lineage>
</organism>
<feature type="transmembrane region" description="Helical" evidence="3">
    <location>
        <begin position="161"/>
        <end position="184"/>
    </location>
</feature>
<dbReference type="Proteomes" id="UP000070700">
    <property type="component" value="Unassembled WGS sequence"/>
</dbReference>
<feature type="transmembrane region" description="Helical" evidence="3">
    <location>
        <begin position="124"/>
        <end position="149"/>
    </location>
</feature>
<dbReference type="AlphaFoldDB" id="A0A194WXJ9"/>
<evidence type="ECO:0000256" key="1">
    <source>
        <dbReference type="SAM" id="Coils"/>
    </source>
</evidence>
<dbReference type="InParanoid" id="A0A194WXJ9"/>
<feature type="transmembrane region" description="Helical" evidence="3">
    <location>
        <begin position="191"/>
        <end position="211"/>
    </location>
</feature>